<organism evidence="7 8">
    <name type="scientific">Roseateles depolymerans</name>
    <dbReference type="NCBI Taxonomy" id="76731"/>
    <lineage>
        <taxon>Bacteria</taxon>
        <taxon>Pseudomonadati</taxon>
        <taxon>Pseudomonadota</taxon>
        <taxon>Betaproteobacteria</taxon>
        <taxon>Burkholderiales</taxon>
        <taxon>Sphaerotilaceae</taxon>
        <taxon>Roseateles</taxon>
    </lineage>
</organism>
<proteinExistence type="inferred from homology"/>
<evidence type="ECO:0008006" key="9">
    <source>
        <dbReference type="Google" id="ProtNLM"/>
    </source>
</evidence>
<evidence type="ECO:0000256" key="4">
    <source>
        <dbReference type="ARBA" id="ARBA00022989"/>
    </source>
</evidence>
<dbReference type="Pfam" id="PF04011">
    <property type="entry name" value="LemA"/>
    <property type="match status" value="1"/>
</dbReference>
<evidence type="ECO:0000256" key="5">
    <source>
        <dbReference type="ARBA" id="ARBA00023136"/>
    </source>
</evidence>
<keyword evidence="4 6" id="KW-1133">Transmembrane helix</keyword>
<dbReference type="GO" id="GO:0016020">
    <property type="term" value="C:membrane"/>
    <property type="evidence" value="ECO:0007669"/>
    <property type="project" value="UniProtKB-SubCell"/>
</dbReference>
<sequence length="188" mass="20602">MTAAWLAWLNWQTAGVLLCALLFFWGVGAYNRLMSLRNAIGDAFAQHDTHLKARAELCDRLLALVAPRLPNEQATFEALTSAQADAQAAAQAARTKPWAPDPVGSLAVASALQAAALTRLQSLLDHHAELRSETDIDGLVTELKLVERQRAFTRQVFNQAVSQYNEALQQFPTRILANLYGFSGARSL</sequence>
<keyword evidence="5 6" id="KW-0472">Membrane</keyword>
<dbReference type="InterPro" id="IPR007156">
    <property type="entry name" value="MamQ_LemA"/>
</dbReference>
<comment type="subcellular location">
    <subcellularLocation>
        <location evidence="1">Membrane</location>
        <topology evidence="1">Single-pass membrane protein</topology>
    </subcellularLocation>
</comment>
<dbReference type="Proteomes" id="UP000249633">
    <property type="component" value="Unassembled WGS sequence"/>
</dbReference>
<evidence type="ECO:0000256" key="3">
    <source>
        <dbReference type="ARBA" id="ARBA00022692"/>
    </source>
</evidence>
<evidence type="ECO:0000256" key="2">
    <source>
        <dbReference type="ARBA" id="ARBA00008854"/>
    </source>
</evidence>
<name>A0A2W5DNU0_9BURK</name>
<dbReference type="PANTHER" id="PTHR34478:SF1">
    <property type="entry name" value="PROTEIN LEMA"/>
    <property type="match status" value="1"/>
</dbReference>
<comment type="similarity">
    <text evidence="2">Belongs to the LemA family.</text>
</comment>
<evidence type="ECO:0000313" key="8">
    <source>
        <dbReference type="Proteomes" id="UP000249633"/>
    </source>
</evidence>
<dbReference type="PANTHER" id="PTHR34478">
    <property type="entry name" value="PROTEIN LEMA"/>
    <property type="match status" value="1"/>
</dbReference>
<evidence type="ECO:0000256" key="6">
    <source>
        <dbReference type="SAM" id="Phobius"/>
    </source>
</evidence>
<evidence type="ECO:0000313" key="7">
    <source>
        <dbReference type="EMBL" id="PZP32388.1"/>
    </source>
</evidence>
<feature type="transmembrane region" description="Helical" evidence="6">
    <location>
        <begin position="6"/>
        <end position="27"/>
    </location>
</feature>
<accession>A0A2W5DNU0</accession>
<dbReference type="AlphaFoldDB" id="A0A2W5DNU0"/>
<dbReference type="EMBL" id="QFOD01000008">
    <property type="protein sequence ID" value="PZP32388.1"/>
    <property type="molecule type" value="Genomic_DNA"/>
</dbReference>
<dbReference type="SUPFAM" id="SSF140478">
    <property type="entry name" value="LemA-like"/>
    <property type="match status" value="1"/>
</dbReference>
<comment type="caution">
    <text evidence="7">The sequence shown here is derived from an EMBL/GenBank/DDBJ whole genome shotgun (WGS) entry which is preliminary data.</text>
</comment>
<dbReference type="InterPro" id="IPR023353">
    <property type="entry name" value="LemA-like_dom_sf"/>
</dbReference>
<protein>
    <recommendedName>
        <fullName evidence="9">LemA family protein</fullName>
    </recommendedName>
</protein>
<dbReference type="Gene3D" id="1.20.1440.20">
    <property type="entry name" value="LemA-like domain"/>
    <property type="match status" value="1"/>
</dbReference>
<evidence type="ECO:0000256" key="1">
    <source>
        <dbReference type="ARBA" id="ARBA00004167"/>
    </source>
</evidence>
<keyword evidence="3 6" id="KW-0812">Transmembrane</keyword>
<gene>
    <name evidence="7" type="ORF">DI603_10165</name>
</gene>
<reference evidence="7 8" key="1">
    <citation type="submission" date="2017-08" db="EMBL/GenBank/DDBJ databases">
        <title>Infants hospitalized years apart are colonized by the same room-sourced microbial strains.</title>
        <authorList>
            <person name="Brooks B."/>
            <person name="Olm M.R."/>
            <person name="Firek B.A."/>
            <person name="Baker R."/>
            <person name="Thomas B.C."/>
            <person name="Morowitz M.J."/>
            <person name="Banfield J.F."/>
        </authorList>
    </citation>
    <scope>NUCLEOTIDE SEQUENCE [LARGE SCALE GENOMIC DNA]</scope>
    <source>
        <strain evidence="7">S2_012_000_R2_81</strain>
    </source>
</reference>